<reference evidence="2 3" key="1">
    <citation type="submission" date="2016-08" db="EMBL/GenBank/DDBJ databases">
        <authorList>
            <consortium name="Lentinula edodes genome sequencing consortium"/>
            <person name="Sakamoto Y."/>
            <person name="Nakade K."/>
            <person name="Sato S."/>
            <person name="Yoshida Y."/>
            <person name="Miyazaki K."/>
            <person name="Natsume S."/>
            <person name="Konno N."/>
        </authorList>
    </citation>
    <scope>NUCLEOTIDE SEQUENCE [LARGE SCALE GENOMIC DNA]</scope>
    <source>
        <strain evidence="2 3">NBRC 111202</strain>
    </source>
</reference>
<keyword evidence="3" id="KW-1185">Reference proteome</keyword>
<accession>A0A1Q3E4R5</accession>
<feature type="compositionally biased region" description="Low complexity" evidence="1">
    <location>
        <begin position="7"/>
        <end position="20"/>
    </location>
</feature>
<name>A0A1Q3E4R5_LENED</name>
<proteinExistence type="predicted"/>
<evidence type="ECO:0000313" key="3">
    <source>
        <dbReference type="Proteomes" id="UP000188533"/>
    </source>
</evidence>
<dbReference type="Proteomes" id="UP000188533">
    <property type="component" value="Unassembled WGS sequence"/>
</dbReference>
<comment type="caution">
    <text evidence="2">The sequence shown here is derived from an EMBL/GenBank/DDBJ whole genome shotgun (WGS) entry which is preliminary data.</text>
</comment>
<dbReference type="EMBL" id="BDGU01000090">
    <property type="protein sequence ID" value="GAW02232.1"/>
    <property type="molecule type" value="Genomic_DNA"/>
</dbReference>
<reference evidence="2 3" key="2">
    <citation type="submission" date="2017-02" db="EMBL/GenBank/DDBJ databases">
        <title>A genome survey and senescence transcriptome analysis in Lentinula edodes.</title>
        <authorList>
            <person name="Sakamoto Y."/>
            <person name="Nakade K."/>
            <person name="Sato S."/>
            <person name="Yoshida Y."/>
            <person name="Miyazaki K."/>
            <person name="Natsume S."/>
            <person name="Konno N."/>
        </authorList>
    </citation>
    <scope>NUCLEOTIDE SEQUENCE [LARGE SCALE GENOMIC DNA]</scope>
    <source>
        <strain evidence="2 3">NBRC 111202</strain>
    </source>
</reference>
<evidence type="ECO:0000256" key="1">
    <source>
        <dbReference type="SAM" id="MobiDB-lite"/>
    </source>
</evidence>
<evidence type="ECO:0000313" key="2">
    <source>
        <dbReference type="EMBL" id="GAW02232.1"/>
    </source>
</evidence>
<dbReference type="AlphaFoldDB" id="A0A1Q3E4R5"/>
<protein>
    <submittedName>
        <fullName evidence="2">Uncharacterized protein</fullName>
    </submittedName>
</protein>
<sequence>MTSLNHSTSDTASSSSDYSAPFDSHKVVDVNANDPAVQDYDYSSYDEFCMMMRIRAGVEIKETDRERSNELTTASHLPKKFSYVSNWREKVDTSSNLTIMVPPSPLFHSFDSPSSPVASIDPSRLHVTSIPPSSDYEHSSYYYSPSSSSGTGQSEFLHQRGTVGHLTKADEDMLPAFHHELYDAPYTPTLDDEVSTIETSSSLSMSPDPAFPKVYIPVPQVGPTGYNHIKPTKSTRFRNVSSAIRWLPTRIKYSILSQTAHRRASRK</sequence>
<gene>
    <name evidence="2" type="ORF">LENED_003871</name>
</gene>
<feature type="region of interest" description="Disordered" evidence="1">
    <location>
        <begin position="1"/>
        <end position="20"/>
    </location>
</feature>
<organism evidence="2 3">
    <name type="scientific">Lentinula edodes</name>
    <name type="common">Shiitake mushroom</name>
    <name type="synonym">Lentinus edodes</name>
    <dbReference type="NCBI Taxonomy" id="5353"/>
    <lineage>
        <taxon>Eukaryota</taxon>
        <taxon>Fungi</taxon>
        <taxon>Dikarya</taxon>
        <taxon>Basidiomycota</taxon>
        <taxon>Agaricomycotina</taxon>
        <taxon>Agaricomycetes</taxon>
        <taxon>Agaricomycetidae</taxon>
        <taxon>Agaricales</taxon>
        <taxon>Marasmiineae</taxon>
        <taxon>Omphalotaceae</taxon>
        <taxon>Lentinula</taxon>
    </lineage>
</organism>